<evidence type="ECO:0000256" key="2">
    <source>
        <dbReference type="SAM" id="MobiDB-lite"/>
    </source>
</evidence>
<evidence type="ECO:0000313" key="6">
    <source>
        <dbReference type="Proteomes" id="UP001153737"/>
    </source>
</evidence>
<feature type="domain" description="UBA" evidence="3">
    <location>
        <begin position="405"/>
        <end position="452"/>
    </location>
</feature>
<keyword evidence="1" id="KW-0175">Coiled coil</keyword>
<dbReference type="Proteomes" id="UP001153737">
    <property type="component" value="Chromosome 12"/>
</dbReference>
<dbReference type="EMBL" id="OU896718">
    <property type="protein sequence ID" value="CAH1118856.1"/>
    <property type="molecule type" value="Genomic_DNA"/>
</dbReference>
<dbReference type="SUPFAM" id="SSF46934">
    <property type="entry name" value="UBA-like"/>
    <property type="match status" value="1"/>
</dbReference>
<feature type="coiled-coil region" evidence="1">
    <location>
        <begin position="78"/>
        <end position="105"/>
    </location>
</feature>
<dbReference type="GO" id="GO:0043130">
    <property type="term" value="F:ubiquitin binding"/>
    <property type="evidence" value="ECO:0007669"/>
    <property type="project" value="InterPro"/>
</dbReference>
<evidence type="ECO:0000313" key="5">
    <source>
        <dbReference type="EMBL" id="CAH1118856.1"/>
    </source>
</evidence>
<keyword evidence="6" id="KW-1185">Reference proteome</keyword>
<reference evidence="5" key="1">
    <citation type="submission" date="2022-01" db="EMBL/GenBank/DDBJ databases">
        <authorList>
            <person name="King R."/>
        </authorList>
    </citation>
    <scope>NUCLEOTIDE SEQUENCE</scope>
</reference>
<dbReference type="PANTHER" id="PTHR15960:SF5">
    <property type="entry name" value="LD44032P"/>
    <property type="match status" value="1"/>
</dbReference>
<dbReference type="AlphaFoldDB" id="A0A9P0GQG7"/>
<dbReference type="InterPro" id="IPR009060">
    <property type="entry name" value="UBA-like_sf"/>
</dbReference>
<evidence type="ECO:0000259" key="4">
    <source>
        <dbReference type="PROSITE" id="PS51497"/>
    </source>
</evidence>
<evidence type="ECO:0000259" key="3">
    <source>
        <dbReference type="PROSITE" id="PS50030"/>
    </source>
</evidence>
<dbReference type="OrthoDB" id="2018023at2759"/>
<dbReference type="Gene3D" id="1.20.120.1920">
    <property type="entry name" value="UBAP1 SOUBA domain"/>
    <property type="match status" value="1"/>
</dbReference>
<sequence length="452" mass="51357">MSSKQGHECYMDNIKVKISERFKPPPHINVAVPYAQRLAITQQIQENMPNYEFHLERTVLDKMREWKSYRRSVSEDRRSRLEKARDQMKKDLENTEDQLEEVELKTVTETGTTAYSDNNFISMPSSNPISTSINQSYLSYSTDNNILVPTQAMNHYSNILTPIPLQTLGNQPYTCKQNDKSPFNISDFENDTSSPFDNMELKSINDMEELAQVLNKGKSFGTNTPVYSNYQHQPVQASSSQIQPTYSSYFNNQYSYNIPNSISYIQPTTSDYSQMNGCYYPQQGQPLQSPYFFSKPSTVDHVHTTPIQSPPSKSSCKSVPDIVRALENELEQTHLGTSAPKDSFIANNQGSRPKSTDPVYPRPKIKGDQLDNPFNLLTKNQQDVCKAISSMGFPLSRVARACRIFLDDQKKIVEHLLALTDLLDLGFSENDVSSVLIQCDNDRDKALDKLIS</sequence>
<feature type="region of interest" description="Disordered" evidence="2">
    <location>
        <begin position="337"/>
        <end position="361"/>
    </location>
</feature>
<gene>
    <name evidence="5" type="ORF">PHAECO_LOCUS3287</name>
</gene>
<name>A0A9P0GQG7_PHACE</name>
<dbReference type="PROSITE" id="PS51497">
    <property type="entry name" value="UMA"/>
    <property type="match status" value="1"/>
</dbReference>
<dbReference type="InterPro" id="IPR042575">
    <property type="entry name" value="UBAP1_C"/>
</dbReference>
<dbReference type="InterPro" id="IPR038870">
    <property type="entry name" value="UBAP1"/>
</dbReference>
<reference evidence="5" key="2">
    <citation type="submission" date="2022-10" db="EMBL/GenBank/DDBJ databases">
        <authorList>
            <consortium name="ENA_rothamsted_submissions"/>
            <consortium name="culmorum"/>
            <person name="King R."/>
        </authorList>
    </citation>
    <scope>NUCLEOTIDE SEQUENCE</scope>
</reference>
<feature type="domain" description="UMA" evidence="4">
    <location>
        <begin position="11"/>
        <end position="60"/>
    </location>
</feature>
<dbReference type="InterPro" id="IPR015940">
    <property type="entry name" value="UBA"/>
</dbReference>
<dbReference type="GO" id="GO:0000813">
    <property type="term" value="C:ESCRT I complex"/>
    <property type="evidence" value="ECO:0007669"/>
    <property type="project" value="InterPro"/>
</dbReference>
<accession>A0A9P0GQG7</accession>
<organism evidence="5 6">
    <name type="scientific">Phaedon cochleariae</name>
    <name type="common">Mustard beetle</name>
    <dbReference type="NCBI Taxonomy" id="80249"/>
    <lineage>
        <taxon>Eukaryota</taxon>
        <taxon>Metazoa</taxon>
        <taxon>Ecdysozoa</taxon>
        <taxon>Arthropoda</taxon>
        <taxon>Hexapoda</taxon>
        <taxon>Insecta</taxon>
        <taxon>Pterygota</taxon>
        <taxon>Neoptera</taxon>
        <taxon>Endopterygota</taxon>
        <taxon>Coleoptera</taxon>
        <taxon>Polyphaga</taxon>
        <taxon>Cucujiformia</taxon>
        <taxon>Chrysomeloidea</taxon>
        <taxon>Chrysomelidae</taxon>
        <taxon>Chrysomelinae</taxon>
        <taxon>Chrysomelini</taxon>
        <taxon>Phaedon</taxon>
    </lineage>
</organism>
<evidence type="ECO:0000256" key="1">
    <source>
        <dbReference type="SAM" id="Coils"/>
    </source>
</evidence>
<dbReference type="InterPro" id="IPR023340">
    <property type="entry name" value="UMA"/>
</dbReference>
<evidence type="ECO:0008006" key="7">
    <source>
        <dbReference type="Google" id="ProtNLM"/>
    </source>
</evidence>
<dbReference type="GO" id="GO:0043162">
    <property type="term" value="P:ubiquitin-dependent protein catabolic process via the multivesicular body sorting pathway"/>
    <property type="evidence" value="ECO:0007669"/>
    <property type="project" value="InterPro"/>
</dbReference>
<dbReference type="PANTHER" id="PTHR15960">
    <property type="entry name" value="LD44032P"/>
    <property type="match status" value="1"/>
</dbReference>
<protein>
    <recommendedName>
        <fullName evidence="7">Ubiquitin-associated protein 1</fullName>
    </recommendedName>
</protein>
<dbReference type="PROSITE" id="PS50030">
    <property type="entry name" value="UBA"/>
    <property type="match status" value="1"/>
</dbReference>
<proteinExistence type="predicted"/>